<dbReference type="InterPro" id="IPR029044">
    <property type="entry name" value="Nucleotide-diphossugar_trans"/>
</dbReference>
<evidence type="ECO:0000313" key="2">
    <source>
        <dbReference type="EMBL" id="GAG05160.1"/>
    </source>
</evidence>
<dbReference type="InterPro" id="IPR001173">
    <property type="entry name" value="Glyco_trans_2-like"/>
</dbReference>
<dbReference type="SUPFAM" id="SSF53448">
    <property type="entry name" value="Nucleotide-diphospho-sugar transferases"/>
    <property type="match status" value="1"/>
</dbReference>
<feature type="non-terminal residue" evidence="2">
    <location>
        <position position="1"/>
    </location>
</feature>
<dbReference type="PANTHER" id="PTHR43685">
    <property type="entry name" value="GLYCOSYLTRANSFERASE"/>
    <property type="match status" value="1"/>
</dbReference>
<dbReference type="EMBL" id="BARS01028156">
    <property type="protein sequence ID" value="GAG05160.1"/>
    <property type="molecule type" value="Genomic_DNA"/>
</dbReference>
<sequence length="264" mass="29055">VPGRESMPMPSISVIIPAYNAAGTIREALESVFAQTYKHFEAIVVDDCSTDGTSDCVRRWCRVSSVECRLVRMEENRGPAAARNRGIAEAHGEWIAFLDADDVWLPEKLATQLQIAEQHPDAALICGKTAAFGNEKASGKWKEAREGTVRCGKSLPLNACPERSRGAYRLPLAVFAVDNPVATSTVLVRKEAVEAVGGFDEQFRGPEDYDLWMRIAAKYPIVKTDQPLARYRFVPGSLSMDDRTFLPQVLRVLEKAFGPGGVLN</sequence>
<proteinExistence type="predicted"/>
<dbReference type="InterPro" id="IPR050834">
    <property type="entry name" value="Glycosyltransf_2"/>
</dbReference>
<protein>
    <recommendedName>
        <fullName evidence="1">Glycosyltransferase 2-like domain-containing protein</fullName>
    </recommendedName>
</protein>
<feature type="domain" description="Glycosyltransferase 2-like" evidence="1">
    <location>
        <begin position="13"/>
        <end position="139"/>
    </location>
</feature>
<gene>
    <name evidence="2" type="ORF">S01H1_44153</name>
</gene>
<organism evidence="2">
    <name type="scientific">marine sediment metagenome</name>
    <dbReference type="NCBI Taxonomy" id="412755"/>
    <lineage>
        <taxon>unclassified sequences</taxon>
        <taxon>metagenomes</taxon>
        <taxon>ecological metagenomes</taxon>
    </lineage>
</organism>
<comment type="caution">
    <text evidence="2">The sequence shown here is derived from an EMBL/GenBank/DDBJ whole genome shotgun (WGS) entry which is preliminary data.</text>
</comment>
<reference evidence="2" key="1">
    <citation type="journal article" date="2014" name="Front. Microbiol.">
        <title>High frequency of phylogenetically diverse reductive dehalogenase-homologous genes in deep subseafloor sedimentary metagenomes.</title>
        <authorList>
            <person name="Kawai M."/>
            <person name="Futagami T."/>
            <person name="Toyoda A."/>
            <person name="Takaki Y."/>
            <person name="Nishi S."/>
            <person name="Hori S."/>
            <person name="Arai W."/>
            <person name="Tsubouchi T."/>
            <person name="Morono Y."/>
            <person name="Uchiyama I."/>
            <person name="Ito T."/>
            <person name="Fujiyama A."/>
            <person name="Inagaki F."/>
            <person name="Takami H."/>
        </authorList>
    </citation>
    <scope>NUCLEOTIDE SEQUENCE</scope>
    <source>
        <strain evidence="2">Expedition CK06-06</strain>
    </source>
</reference>
<name>X0UHU2_9ZZZZ</name>
<dbReference type="AlphaFoldDB" id="X0UHU2"/>
<dbReference type="Pfam" id="PF00535">
    <property type="entry name" value="Glycos_transf_2"/>
    <property type="match status" value="1"/>
</dbReference>
<evidence type="ECO:0000259" key="1">
    <source>
        <dbReference type="Pfam" id="PF00535"/>
    </source>
</evidence>
<dbReference type="Gene3D" id="3.90.550.10">
    <property type="entry name" value="Spore Coat Polysaccharide Biosynthesis Protein SpsA, Chain A"/>
    <property type="match status" value="1"/>
</dbReference>
<accession>X0UHU2</accession>
<feature type="non-terminal residue" evidence="2">
    <location>
        <position position="264"/>
    </location>
</feature>
<dbReference type="PANTHER" id="PTHR43685:SF2">
    <property type="entry name" value="GLYCOSYLTRANSFERASE 2-LIKE DOMAIN-CONTAINING PROTEIN"/>
    <property type="match status" value="1"/>
</dbReference>